<organism evidence="2 3">
    <name type="scientific">Lacrimispora xylanisolvens</name>
    <dbReference type="NCBI Taxonomy" id="384636"/>
    <lineage>
        <taxon>Bacteria</taxon>
        <taxon>Bacillati</taxon>
        <taxon>Bacillota</taxon>
        <taxon>Clostridia</taxon>
        <taxon>Lachnospirales</taxon>
        <taxon>Lachnospiraceae</taxon>
        <taxon>Lacrimispora</taxon>
    </lineage>
</organism>
<feature type="transmembrane region" description="Helical" evidence="1">
    <location>
        <begin position="6"/>
        <end position="25"/>
    </location>
</feature>
<keyword evidence="3" id="KW-1185">Reference proteome</keyword>
<proteinExistence type="predicted"/>
<evidence type="ECO:0000313" key="2">
    <source>
        <dbReference type="EMBL" id="PPK81566.1"/>
    </source>
</evidence>
<evidence type="ECO:0000256" key="1">
    <source>
        <dbReference type="SAM" id="Phobius"/>
    </source>
</evidence>
<reference evidence="2 3" key="1">
    <citation type="submission" date="2018-02" db="EMBL/GenBank/DDBJ databases">
        <title>Genomic Encyclopedia of Archaeal and Bacterial Type Strains, Phase II (KMG-II): from individual species to whole genera.</title>
        <authorList>
            <person name="Goeker M."/>
        </authorList>
    </citation>
    <scope>NUCLEOTIDE SEQUENCE [LARGE SCALE GENOMIC DNA]</scope>
    <source>
        <strain evidence="2 3">DSM 3808</strain>
    </source>
</reference>
<feature type="transmembrane region" description="Helical" evidence="1">
    <location>
        <begin position="37"/>
        <end position="55"/>
    </location>
</feature>
<gene>
    <name evidence="2" type="ORF">BXY41_104369</name>
</gene>
<comment type="caution">
    <text evidence="2">The sequence shown here is derived from an EMBL/GenBank/DDBJ whole genome shotgun (WGS) entry which is preliminary data.</text>
</comment>
<dbReference type="AlphaFoldDB" id="A0A2S6HUW0"/>
<keyword evidence="1" id="KW-0812">Transmembrane</keyword>
<keyword evidence="1" id="KW-1133">Transmembrane helix</keyword>
<name>A0A2S6HUW0_9FIRM</name>
<accession>A0A2S6HUW0</accession>
<feature type="transmembrane region" description="Helical" evidence="1">
    <location>
        <begin position="70"/>
        <end position="92"/>
    </location>
</feature>
<dbReference type="Proteomes" id="UP000237749">
    <property type="component" value="Unassembled WGS sequence"/>
</dbReference>
<evidence type="ECO:0000313" key="3">
    <source>
        <dbReference type="Proteomes" id="UP000237749"/>
    </source>
</evidence>
<sequence>MKHYLLFIIFLCTVFLVVNLVHLILEKNNNRKTNRKIYVINMMTAVVISNCIEWSEMQFERRAAFLGESFISLLNLVNILLCLVLVLFMFFYKSENGRIHEYQNRE</sequence>
<dbReference type="EMBL" id="PTJA01000004">
    <property type="protein sequence ID" value="PPK81566.1"/>
    <property type="molecule type" value="Genomic_DNA"/>
</dbReference>
<dbReference type="RefSeq" id="WP_104436649.1">
    <property type="nucleotide sequence ID" value="NZ_PTJA01000004.1"/>
</dbReference>
<protein>
    <submittedName>
        <fullName evidence="2">Uncharacterized protein</fullName>
    </submittedName>
</protein>
<keyword evidence="1" id="KW-0472">Membrane</keyword>